<keyword evidence="2" id="KW-0677">Repeat</keyword>
<keyword evidence="4" id="KW-0067">ATP-binding</keyword>
<dbReference type="PhylomeDB" id="R7QJE7"/>
<dbReference type="InterPro" id="IPR027417">
    <property type="entry name" value="P-loop_NTPase"/>
</dbReference>
<dbReference type="STRING" id="2769.R7QJE7"/>
<evidence type="ECO:0000256" key="2">
    <source>
        <dbReference type="ARBA" id="ARBA00022737"/>
    </source>
</evidence>
<dbReference type="InterPro" id="IPR003439">
    <property type="entry name" value="ABC_transporter-like_ATP-bd"/>
</dbReference>
<dbReference type="RefSeq" id="XP_005718109.1">
    <property type="nucleotide sequence ID" value="XM_005718052.1"/>
</dbReference>
<protein>
    <recommendedName>
        <fullName evidence="1">Probable ATP-dependent transporter ycf16</fullName>
    </recommendedName>
</protein>
<dbReference type="PANTHER" id="PTHR19211:SF117">
    <property type="entry name" value="ATP-BINDING CASSETTE SUB-FAMILY F MEMBER 3"/>
    <property type="match status" value="1"/>
</dbReference>
<dbReference type="OrthoDB" id="2110130at2759"/>
<dbReference type="GeneID" id="17325825"/>
<dbReference type="Pfam" id="PF12848">
    <property type="entry name" value="ABC_tran_Xtn"/>
    <property type="match status" value="1"/>
</dbReference>
<dbReference type="Gramene" id="CDF38224">
    <property type="protein sequence ID" value="CDF38224"/>
    <property type="gene ID" value="CHC_T00000568001"/>
</dbReference>
<dbReference type="Pfam" id="PF00005">
    <property type="entry name" value="ABC_tran"/>
    <property type="match status" value="2"/>
</dbReference>
<evidence type="ECO:0000256" key="1">
    <source>
        <dbReference type="ARBA" id="ARBA00014334"/>
    </source>
</evidence>
<dbReference type="PANTHER" id="PTHR19211">
    <property type="entry name" value="ATP-BINDING TRANSPORT PROTEIN-RELATED"/>
    <property type="match status" value="1"/>
</dbReference>
<keyword evidence="7" id="KW-1185">Reference proteome</keyword>
<dbReference type="Gene3D" id="3.40.50.300">
    <property type="entry name" value="P-loop containing nucleotide triphosphate hydrolases"/>
    <property type="match status" value="2"/>
</dbReference>
<dbReference type="Proteomes" id="UP000012073">
    <property type="component" value="Unassembled WGS sequence"/>
</dbReference>
<name>R7QJE7_CHOCR</name>
<dbReference type="OMA" id="CTHIADI"/>
<feature type="domain" description="ABC transporter" evidence="5">
    <location>
        <begin position="427"/>
        <end position="642"/>
    </location>
</feature>
<dbReference type="SUPFAM" id="SSF52540">
    <property type="entry name" value="P-loop containing nucleoside triphosphate hydrolases"/>
    <property type="match status" value="2"/>
</dbReference>
<accession>R7QJE7</accession>
<evidence type="ECO:0000313" key="7">
    <source>
        <dbReference type="Proteomes" id="UP000012073"/>
    </source>
</evidence>
<dbReference type="InterPro" id="IPR017871">
    <property type="entry name" value="ABC_transporter-like_CS"/>
</dbReference>
<dbReference type="PROSITE" id="PS50893">
    <property type="entry name" value="ABC_TRANSPORTER_2"/>
    <property type="match status" value="2"/>
</dbReference>
<evidence type="ECO:0000256" key="4">
    <source>
        <dbReference type="ARBA" id="ARBA00022840"/>
    </source>
</evidence>
<dbReference type="EMBL" id="HG001903">
    <property type="protein sequence ID" value="CDF38224.1"/>
    <property type="molecule type" value="Genomic_DNA"/>
</dbReference>
<evidence type="ECO:0000259" key="5">
    <source>
        <dbReference type="PROSITE" id="PS50893"/>
    </source>
</evidence>
<evidence type="ECO:0000256" key="3">
    <source>
        <dbReference type="ARBA" id="ARBA00022741"/>
    </source>
</evidence>
<dbReference type="GO" id="GO:0016887">
    <property type="term" value="F:ATP hydrolysis activity"/>
    <property type="evidence" value="ECO:0007669"/>
    <property type="project" value="InterPro"/>
</dbReference>
<dbReference type="CDD" id="cd03221">
    <property type="entry name" value="ABCF_EF-3"/>
    <property type="match status" value="2"/>
</dbReference>
<proteinExistence type="predicted"/>
<reference evidence="7" key="1">
    <citation type="journal article" date="2013" name="Proc. Natl. Acad. Sci. U.S.A.">
        <title>Genome structure and metabolic features in the red seaweed Chondrus crispus shed light on evolution of the Archaeplastida.</title>
        <authorList>
            <person name="Collen J."/>
            <person name="Porcel B."/>
            <person name="Carre W."/>
            <person name="Ball S.G."/>
            <person name="Chaparro C."/>
            <person name="Tonon T."/>
            <person name="Barbeyron T."/>
            <person name="Michel G."/>
            <person name="Noel B."/>
            <person name="Valentin K."/>
            <person name="Elias M."/>
            <person name="Artiguenave F."/>
            <person name="Arun A."/>
            <person name="Aury J.M."/>
            <person name="Barbosa-Neto J.F."/>
            <person name="Bothwell J.H."/>
            <person name="Bouget F.Y."/>
            <person name="Brillet L."/>
            <person name="Cabello-Hurtado F."/>
            <person name="Capella-Gutierrez S."/>
            <person name="Charrier B."/>
            <person name="Cladiere L."/>
            <person name="Cock J.M."/>
            <person name="Coelho S.M."/>
            <person name="Colleoni C."/>
            <person name="Czjzek M."/>
            <person name="Da Silva C."/>
            <person name="Delage L."/>
            <person name="Denoeud F."/>
            <person name="Deschamps P."/>
            <person name="Dittami S.M."/>
            <person name="Gabaldon T."/>
            <person name="Gachon C.M."/>
            <person name="Groisillier A."/>
            <person name="Herve C."/>
            <person name="Jabbari K."/>
            <person name="Katinka M."/>
            <person name="Kloareg B."/>
            <person name="Kowalczyk N."/>
            <person name="Labadie K."/>
            <person name="Leblanc C."/>
            <person name="Lopez P.J."/>
            <person name="McLachlan D.H."/>
            <person name="Meslet-Cladiere L."/>
            <person name="Moustafa A."/>
            <person name="Nehr Z."/>
            <person name="Nyvall Collen P."/>
            <person name="Panaud O."/>
            <person name="Partensky F."/>
            <person name="Poulain J."/>
            <person name="Rensing S.A."/>
            <person name="Rousvoal S."/>
            <person name="Samson G."/>
            <person name="Symeonidi A."/>
            <person name="Weissenbach J."/>
            <person name="Zambounis A."/>
            <person name="Wincker P."/>
            <person name="Boyen C."/>
        </authorList>
    </citation>
    <scope>NUCLEOTIDE SEQUENCE [LARGE SCALE GENOMIC DNA]</scope>
    <source>
        <strain evidence="7">cv. Stackhouse</strain>
    </source>
</reference>
<dbReference type="PROSITE" id="PS00211">
    <property type="entry name" value="ABC_TRANSPORTER_1"/>
    <property type="match status" value="2"/>
</dbReference>
<dbReference type="KEGG" id="ccp:CHC_T00000568001"/>
<dbReference type="InterPro" id="IPR050611">
    <property type="entry name" value="ABCF"/>
</dbReference>
<organism evidence="6 7">
    <name type="scientific">Chondrus crispus</name>
    <name type="common">Carrageen Irish moss</name>
    <name type="synonym">Polymorpha crispa</name>
    <dbReference type="NCBI Taxonomy" id="2769"/>
    <lineage>
        <taxon>Eukaryota</taxon>
        <taxon>Rhodophyta</taxon>
        <taxon>Florideophyceae</taxon>
        <taxon>Rhodymeniophycidae</taxon>
        <taxon>Gigartinales</taxon>
        <taxon>Gigartinaceae</taxon>
        <taxon>Chondrus</taxon>
    </lineage>
</organism>
<dbReference type="SMART" id="SM00382">
    <property type="entry name" value="AAA"/>
    <property type="match status" value="2"/>
</dbReference>
<dbReference type="InterPro" id="IPR003593">
    <property type="entry name" value="AAA+_ATPase"/>
</dbReference>
<gene>
    <name evidence="6" type="ORF">CHC_T00000568001</name>
</gene>
<dbReference type="InterPro" id="IPR032781">
    <property type="entry name" value="ABC_tran_Xtn"/>
</dbReference>
<dbReference type="FunFam" id="3.40.50.300:FF:000011">
    <property type="entry name" value="Putative ABC transporter ATP-binding component"/>
    <property type="match status" value="1"/>
</dbReference>
<dbReference type="FunFam" id="3.40.50.300:FF:000549">
    <property type="entry name" value="ABC transporter ATP-binding protein arb1"/>
    <property type="match status" value="1"/>
</dbReference>
<sequence length="647" mass="72572">MLRTLHGEPTVDPGRDMPTRLKKATRLGAAVDRNVRRRRPIATGELQGGGNANRTLDRSKEAEKAKNLAAVRKARRVGAQVRTYQSEATVGSVKSKYTTGSTDIHINGLDLAFGGMSLLEGASLNIPYGRRVGIVGRNGCGKTTLMRAIARRELPVPDEMDIVYVEQEIEGSDKTPLQVVLESDTERQDLLDEEEALTEEMTLAESEGREQDPKIGERLAEVYNKLSEMDADKAKAKAASILDGLGFTEQGMTHQAVSEFSGGWRMRIALASALFLEPKLLLLDEPSNHLDAMTVIWLGDYLSRWAHTIACVSHDRAFLNEICTDVIHVKDHKLHMYSGNYDDFEKARGERLKEMERTAQSQEMKRAHVQKFVDKFRFNAKRASMAQSRLKMLKKMDEERVVLPSEEEEFSFEFPQPGALTGSHASVQICDVTFGYPGQEPIFRNLDFSVNTDSRAVLLGPNGAGKSTLLKLLLGENTPLDGEVKKSQKIRLGYFSQHHVDTLVLWRTPLEHMRVMFPDTTEPEVRSHLARLGVRNEQALRPINTLSGGQKSRVSLAVITYQKPHLLILDEPTNHLDIETLDSLIMALNCFNGGLLVVTHDARLVTSVCDTIHICENGKVTDFRGEYHDYRKQMVERLRARSKLFNI</sequence>
<dbReference type="GO" id="GO:0005524">
    <property type="term" value="F:ATP binding"/>
    <property type="evidence" value="ECO:0007669"/>
    <property type="project" value="UniProtKB-KW"/>
</dbReference>
<keyword evidence="3" id="KW-0547">Nucleotide-binding</keyword>
<dbReference type="AlphaFoldDB" id="R7QJE7"/>
<evidence type="ECO:0000313" key="6">
    <source>
        <dbReference type="EMBL" id="CDF38224.1"/>
    </source>
</evidence>
<feature type="domain" description="ABC transporter" evidence="5">
    <location>
        <begin position="104"/>
        <end position="363"/>
    </location>
</feature>